<dbReference type="Pfam" id="PF00643">
    <property type="entry name" value="zf-B_box"/>
    <property type="match status" value="1"/>
</dbReference>
<proteinExistence type="predicted"/>
<dbReference type="Proteomes" id="UP000749559">
    <property type="component" value="Unassembled WGS sequence"/>
</dbReference>
<protein>
    <submittedName>
        <fullName evidence="1">Uncharacterized protein</fullName>
    </submittedName>
</protein>
<dbReference type="InterPro" id="IPR011042">
    <property type="entry name" value="6-blade_b-propeller_TolB-like"/>
</dbReference>
<dbReference type="InterPro" id="IPR050952">
    <property type="entry name" value="TRIM-NHL_E3_ligases"/>
</dbReference>
<evidence type="ECO:0000313" key="1">
    <source>
        <dbReference type="EMBL" id="CAH1787294.1"/>
    </source>
</evidence>
<evidence type="ECO:0000313" key="2">
    <source>
        <dbReference type="Proteomes" id="UP000749559"/>
    </source>
</evidence>
<feature type="non-terminal residue" evidence="1">
    <location>
        <position position="1"/>
    </location>
</feature>
<dbReference type="Gene3D" id="3.30.160.60">
    <property type="entry name" value="Classic Zinc Finger"/>
    <property type="match status" value="1"/>
</dbReference>
<dbReference type="PANTHER" id="PTHR24104">
    <property type="entry name" value="E3 UBIQUITIN-PROTEIN LIGASE NHLRC1-RELATED"/>
    <property type="match status" value="1"/>
</dbReference>
<dbReference type="SUPFAM" id="SSF101898">
    <property type="entry name" value="NHL repeat"/>
    <property type="match status" value="1"/>
</dbReference>
<dbReference type="AlphaFoldDB" id="A0A8J1XVU0"/>
<dbReference type="OrthoDB" id="9987040at2759"/>
<dbReference type="EMBL" id="CAIIXF020000006">
    <property type="protein sequence ID" value="CAH1787294.1"/>
    <property type="molecule type" value="Genomic_DNA"/>
</dbReference>
<dbReference type="SUPFAM" id="SSF57845">
    <property type="entry name" value="B-box zinc-binding domain"/>
    <property type="match status" value="1"/>
</dbReference>
<dbReference type="PANTHER" id="PTHR24104:SF57">
    <property type="entry name" value="BEE-MILK PROTEIN"/>
    <property type="match status" value="1"/>
</dbReference>
<gene>
    <name evidence="1" type="ORF">OFUS_LOCUS13031</name>
</gene>
<organism evidence="1 2">
    <name type="scientific">Owenia fusiformis</name>
    <name type="common">Polychaete worm</name>
    <dbReference type="NCBI Taxonomy" id="6347"/>
    <lineage>
        <taxon>Eukaryota</taxon>
        <taxon>Metazoa</taxon>
        <taxon>Spiralia</taxon>
        <taxon>Lophotrochozoa</taxon>
        <taxon>Annelida</taxon>
        <taxon>Polychaeta</taxon>
        <taxon>Sedentaria</taxon>
        <taxon>Canalipalpata</taxon>
        <taxon>Sabellida</taxon>
        <taxon>Oweniida</taxon>
        <taxon>Oweniidae</taxon>
        <taxon>Owenia</taxon>
    </lineage>
</organism>
<dbReference type="PROSITE" id="PS50119">
    <property type="entry name" value="ZF_BBOX"/>
    <property type="match status" value="1"/>
</dbReference>
<comment type="caution">
    <text evidence="1">The sequence shown here is derived from an EMBL/GenBank/DDBJ whole genome shotgun (WGS) entry which is preliminary data.</text>
</comment>
<dbReference type="CDD" id="cd05819">
    <property type="entry name" value="NHL"/>
    <property type="match status" value="1"/>
</dbReference>
<sequence>IPEHGASSYRTNYILKSMAEALEKNKKPLEKSDINCDICELGEQYSCAVAKCIECDQYLCKVCEKCHSRMKDTKSHQCIQLTGGAEEDPDIVEESLIQKKNVCSKHFSQPRKFYCKTHKIPLCKDCLSEHLQCPCIMIKDVAQAEMKNVFKLKGLINQRKDLIDKHLKTSNNLIKTQQQKLSELLNAITSNQRDMQSVFDKHFNSLKSEAKALFDINVKRIQSRLSDIELQQGVNDCTFHHLNLLQEDHVELISLSADIQQRLQDWSTMPSVLASKHFDKSLQTHAYKPGYLDVSELGHISSSKSIHGSAHLVDKTCDRSAIQDLCVGENQHILVVESPTKEQCTIVTYAKNSNKLIKKSTKRLLSCGACSTKDKCYAVCDLANDCIAIYSYDLVHQKNIGRFERLTHVCMNSAGDLMVMDKGGKCVYIVDYSDGSILATISIDISCHSSNSLTTTNRYAVIASDWWNNCVKMFNRKGELVLSYGTKGSGDNQLNCPSGVCTDSLDNIIIADSRNHRIHMLDPTGKFIKYLLTPENNVKYPYAVAIDHNGDLLVGTENGDLHFIKYRENQK</sequence>
<keyword evidence="2" id="KW-1185">Reference proteome</keyword>
<dbReference type="Pfam" id="PF01436">
    <property type="entry name" value="NHL"/>
    <property type="match status" value="1"/>
</dbReference>
<accession>A0A8J1XVU0</accession>
<dbReference type="InterPro" id="IPR001258">
    <property type="entry name" value="NHL_repeat"/>
</dbReference>
<reference evidence="1" key="1">
    <citation type="submission" date="2022-03" db="EMBL/GenBank/DDBJ databases">
        <authorList>
            <person name="Martin C."/>
        </authorList>
    </citation>
    <scope>NUCLEOTIDE SEQUENCE</scope>
</reference>
<dbReference type="PROSITE" id="PS51125">
    <property type="entry name" value="NHL"/>
    <property type="match status" value="1"/>
</dbReference>
<dbReference type="InterPro" id="IPR000315">
    <property type="entry name" value="Znf_B-box"/>
</dbReference>
<dbReference type="Gene3D" id="2.120.10.30">
    <property type="entry name" value="TolB, C-terminal domain"/>
    <property type="match status" value="2"/>
</dbReference>
<dbReference type="GO" id="GO:0000209">
    <property type="term" value="P:protein polyubiquitination"/>
    <property type="evidence" value="ECO:0007669"/>
    <property type="project" value="TreeGrafter"/>
</dbReference>
<dbReference type="GO" id="GO:0008270">
    <property type="term" value="F:zinc ion binding"/>
    <property type="evidence" value="ECO:0007669"/>
    <property type="project" value="InterPro"/>
</dbReference>
<dbReference type="GO" id="GO:0061630">
    <property type="term" value="F:ubiquitin protein ligase activity"/>
    <property type="evidence" value="ECO:0007669"/>
    <property type="project" value="TreeGrafter"/>
</dbReference>
<name>A0A8J1XVU0_OWEFU</name>
<dbReference type="GO" id="GO:0043161">
    <property type="term" value="P:proteasome-mediated ubiquitin-dependent protein catabolic process"/>
    <property type="evidence" value="ECO:0007669"/>
    <property type="project" value="TreeGrafter"/>
</dbReference>